<keyword evidence="1" id="KW-0472">Membrane</keyword>
<name>G2LH19_CHLTF</name>
<organism evidence="2 3">
    <name type="scientific">Chloracidobacterium thermophilum (strain B)</name>
    <dbReference type="NCBI Taxonomy" id="981222"/>
    <lineage>
        <taxon>Bacteria</taxon>
        <taxon>Pseudomonadati</taxon>
        <taxon>Acidobacteriota</taxon>
        <taxon>Terriglobia</taxon>
        <taxon>Terriglobales</taxon>
        <taxon>Acidobacteriaceae</taxon>
        <taxon>Chloracidobacterium</taxon>
    </lineage>
</organism>
<dbReference type="Proteomes" id="UP000006791">
    <property type="component" value="Chromosome 1"/>
</dbReference>
<feature type="transmembrane region" description="Helical" evidence="1">
    <location>
        <begin position="33"/>
        <end position="57"/>
    </location>
</feature>
<keyword evidence="1" id="KW-0812">Transmembrane</keyword>
<dbReference type="KEGG" id="ctm:Cabther_A0762"/>
<keyword evidence="1" id="KW-1133">Transmembrane helix</keyword>
<protein>
    <submittedName>
        <fullName evidence="2">Uncharacterized protein</fullName>
    </submittedName>
</protein>
<gene>
    <name evidence="2" type="ordered locus">Cabther_A0762</name>
</gene>
<evidence type="ECO:0000313" key="2">
    <source>
        <dbReference type="EMBL" id="AEP11519.1"/>
    </source>
</evidence>
<keyword evidence="3" id="KW-1185">Reference proteome</keyword>
<dbReference type="STRING" id="981222.Cabther_A0762"/>
<accession>G2LH19</accession>
<dbReference type="AlphaFoldDB" id="G2LH19"/>
<proteinExistence type="predicted"/>
<evidence type="ECO:0000256" key="1">
    <source>
        <dbReference type="SAM" id="Phobius"/>
    </source>
</evidence>
<dbReference type="EMBL" id="CP002514">
    <property type="protein sequence ID" value="AEP11519.1"/>
    <property type="molecule type" value="Genomic_DNA"/>
</dbReference>
<dbReference type="HOGENOM" id="CLU_2179151_0_0_0"/>
<reference evidence="2 3" key="1">
    <citation type="journal article" date="2012" name="Environ. Microbiol.">
        <title>Complete genome of Candidatus Chloracidobacterium thermophilum, a chlorophyll-based photoheterotroph belonging to the phylum Acidobacteria.</title>
        <authorList>
            <person name="Garcia Costas A.M."/>
            <person name="Liu Z."/>
            <person name="Tomsho L.P."/>
            <person name="Schuster S.C."/>
            <person name="Ward D.M."/>
            <person name="Bryant D.A."/>
        </authorList>
    </citation>
    <scope>NUCLEOTIDE SEQUENCE [LARGE SCALE GENOMIC DNA]</scope>
    <source>
        <strain evidence="2 3">B</strain>
    </source>
</reference>
<sequence>MESMGVTDNRAGMERLRLLSHVIFLPMIRLTTFLLHGVVMAVAVAEVVMAGVVGAVATVDGAEMAPVVTISMDAAAVVGMSGRLGGVVMVVTLGKVVRGAMVATAVILP</sequence>
<evidence type="ECO:0000313" key="3">
    <source>
        <dbReference type="Proteomes" id="UP000006791"/>
    </source>
</evidence>